<dbReference type="EMBL" id="MUJZ01049565">
    <property type="protein sequence ID" value="OTF73898.1"/>
    <property type="molecule type" value="Genomic_DNA"/>
</dbReference>
<evidence type="ECO:0000313" key="2">
    <source>
        <dbReference type="Proteomes" id="UP000194236"/>
    </source>
</evidence>
<reference evidence="1 2" key="1">
    <citation type="submission" date="2017-03" db="EMBL/GenBank/DDBJ databases">
        <title>Genome Survey of Euroglyphus maynei.</title>
        <authorList>
            <person name="Arlian L.G."/>
            <person name="Morgan M.S."/>
            <person name="Rider S.D."/>
        </authorList>
    </citation>
    <scope>NUCLEOTIDE SEQUENCE [LARGE SCALE GENOMIC DNA]</scope>
    <source>
        <strain evidence="1">Arlian Lab</strain>
        <tissue evidence="1">Whole body</tissue>
    </source>
</reference>
<keyword evidence="2" id="KW-1185">Reference proteome</keyword>
<dbReference type="AlphaFoldDB" id="A0A1Y3B1N4"/>
<evidence type="ECO:0000313" key="1">
    <source>
        <dbReference type="EMBL" id="OTF73898.1"/>
    </source>
</evidence>
<accession>A0A1Y3B1N4</accession>
<gene>
    <name evidence="1" type="ORF">BLA29_013016</name>
</gene>
<sequence>MIADNMETIFFEEIITTAVEVEQEQQQQQKMENQQRN</sequence>
<dbReference type="Proteomes" id="UP000194236">
    <property type="component" value="Unassembled WGS sequence"/>
</dbReference>
<name>A0A1Y3B1N4_EURMA</name>
<comment type="caution">
    <text evidence="1">The sequence shown here is derived from an EMBL/GenBank/DDBJ whole genome shotgun (WGS) entry which is preliminary data.</text>
</comment>
<protein>
    <submittedName>
        <fullName evidence="1">Uncharacterized protein</fullName>
    </submittedName>
</protein>
<proteinExistence type="predicted"/>
<organism evidence="1 2">
    <name type="scientific">Euroglyphus maynei</name>
    <name type="common">Mayne's house dust mite</name>
    <dbReference type="NCBI Taxonomy" id="6958"/>
    <lineage>
        <taxon>Eukaryota</taxon>
        <taxon>Metazoa</taxon>
        <taxon>Ecdysozoa</taxon>
        <taxon>Arthropoda</taxon>
        <taxon>Chelicerata</taxon>
        <taxon>Arachnida</taxon>
        <taxon>Acari</taxon>
        <taxon>Acariformes</taxon>
        <taxon>Sarcoptiformes</taxon>
        <taxon>Astigmata</taxon>
        <taxon>Psoroptidia</taxon>
        <taxon>Analgoidea</taxon>
        <taxon>Pyroglyphidae</taxon>
        <taxon>Pyroglyphinae</taxon>
        <taxon>Euroglyphus</taxon>
    </lineage>
</organism>